<dbReference type="Proteomes" id="UP000799444">
    <property type="component" value="Unassembled WGS sequence"/>
</dbReference>
<feature type="compositionally biased region" description="Polar residues" evidence="1">
    <location>
        <begin position="289"/>
        <end position="301"/>
    </location>
</feature>
<feature type="compositionally biased region" description="Low complexity" evidence="1">
    <location>
        <begin position="95"/>
        <end position="111"/>
    </location>
</feature>
<comment type="caution">
    <text evidence="2">The sequence shown here is derived from an EMBL/GenBank/DDBJ whole genome shotgun (WGS) entry which is preliminary data.</text>
</comment>
<keyword evidence="3" id="KW-1185">Reference proteome</keyword>
<feature type="compositionally biased region" description="Polar residues" evidence="1">
    <location>
        <begin position="42"/>
        <end position="52"/>
    </location>
</feature>
<dbReference type="EMBL" id="ML996104">
    <property type="protein sequence ID" value="KAF2739495.1"/>
    <property type="molecule type" value="Genomic_DNA"/>
</dbReference>
<accession>A0A9P4R977</accession>
<feature type="compositionally biased region" description="Basic residues" evidence="1">
    <location>
        <begin position="65"/>
        <end position="75"/>
    </location>
</feature>
<gene>
    <name evidence="2" type="ORF">EJ04DRAFT_559841</name>
</gene>
<reference evidence="2" key="1">
    <citation type="journal article" date="2020" name="Stud. Mycol.">
        <title>101 Dothideomycetes genomes: a test case for predicting lifestyles and emergence of pathogens.</title>
        <authorList>
            <person name="Haridas S."/>
            <person name="Albert R."/>
            <person name="Binder M."/>
            <person name="Bloem J."/>
            <person name="Labutti K."/>
            <person name="Salamov A."/>
            <person name="Andreopoulos B."/>
            <person name="Baker S."/>
            <person name="Barry K."/>
            <person name="Bills G."/>
            <person name="Bluhm B."/>
            <person name="Cannon C."/>
            <person name="Castanera R."/>
            <person name="Culley D."/>
            <person name="Daum C."/>
            <person name="Ezra D."/>
            <person name="Gonzalez J."/>
            <person name="Henrissat B."/>
            <person name="Kuo A."/>
            <person name="Liang C."/>
            <person name="Lipzen A."/>
            <person name="Lutzoni F."/>
            <person name="Magnuson J."/>
            <person name="Mondo S."/>
            <person name="Nolan M."/>
            <person name="Ohm R."/>
            <person name="Pangilinan J."/>
            <person name="Park H.-J."/>
            <person name="Ramirez L."/>
            <person name="Alfaro M."/>
            <person name="Sun H."/>
            <person name="Tritt A."/>
            <person name="Yoshinaga Y."/>
            <person name="Zwiers L.-H."/>
            <person name="Turgeon B."/>
            <person name="Goodwin S."/>
            <person name="Spatafora J."/>
            <person name="Crous P."/>
            <person name="Grigoriev I."/>
        </authorList>
    </citation>
    <scope>NUCLEOTIDE SEQUENCE</scope>
    <source>
        <strain evidence="2">CBS 125425</strain>
    </source>
</reference>
<dbReference type="AlphaFoldDB" id="A0A9P4R977"/>
<feature type="compositionally biased region" description="Polar residues" evidence="1">
    <location>
        <begin position="78"/>
        <end position="88"/>
    </location>
</feature>
<protein>
    <submittedName>
        <fullName evidence="2">Uncharacterized protein</fullName>
    </submittedName>
</protein>
<organism evidence="2 3">
    <name type="scientific">Polyplosphaeria fusca</name>
    <dbReference type="NCBI Taxonomy" id="682080"/>
    <lineage>
        <taxon>Eukaryota</taxon>
        <taxon>Fungi</taxon>
        <taxon>Dikarya</taxon>
        <taxon>Ascomycota</taxon>
        <taxon>Pezizomycotina</taxon>
        <taxon>Dothideomycetes</taxon>
        <taxon>Pleosporomycetidae</taxon>
        <taxon>Pleosporales</taxon>
        <taxon>Tetraplosphaeriaceae</taxon>
        <taxon>Polyplosphaeria</taxon>
    </lineage>
</organism>
<feature type="compositionally biased region" description="Basic and acidic residues" evidence="1">
    <location>
        <begin position="54"/>
        <end position="64"/>
    </location>
</feature>
<evidence type="ECO:0000313" key="2">
    <source>
        <dbReference type="EMBL" id="KAF2739495.1"/>
    </source>
</evidence>
<proteinExistence type="predicted"/>
<dbReference type="OrthoDB" id="5366332at2759"/>
<evidence type="ECO:0000313" key="3">
    <source>
        <dbReference type="Proteomes" id="UP000799444"/>
    </source>
</evidence>
<sequence>MDRKDSGFDQSYRLKAAEADSHSVHRSNTTATCRPKSRRDSPQSMSCPSTTPMDARRPASEKCSRRQRRPTHPRKPSIGSSDDGSTTRLRNRGHTSNSSSRRTSITIIDPSRPARHYRISSSQTVPTVNRDIDDVLALHFRSCSLFQNPSIHTRRFDDALDHGVDGARNMTAVSPSSLPAPPSDRARHMDATATPTTILPTQSDETVATSEVATTVTHWISPCTRRREYEQIDKQNSGIRGIVRRIIPRCVSGPPPPKFYEKDTSDTGSVRRYRMDLEDDEKDEHTNISEKSIPSLPTQSRRVTRRPAEPVLRKKWWGCF</sequence>
<evidence type="ECO:0000256" key="1">
    <source>
        <dbReference type="SAM" id="MobiDB-lite"/>
    </source>
</evidence>
<feature type="region of interest" description="Disordered" evidence="1">
    <location>
        <begin position="1"/>
        <end position="123"/>
    </location>
</feature>
<name>A0A9P4R977_9PLEO</name>
<feature type="region of interest" description="Disordered" evidence="1">
    <location>
        <begin position="276"/>
        <end position="308"/>
    </location>
</feature>